<dbReference type="GO" id="GO:0022857">
    <property type="term" value="F:transmembrane transporter activity"/>
    <property type="evidence" value="ECO:0007669"/>
    <property type="project" value="TreeGrafter"/>
</dbReference>
<comment type="similarity">
    <text evidence="1">Belongs to the cation transport ATPase (P-type) (TC 3.A.3) family. Type IB subfamily.</text>
</comment>
<dbReference type="Proteomes" id="UP000015106">
    <property type="component" value="Chromosome 4"/>
</dbReference>
<evidence type="ECO:0000313" key="2">
    <source>
        <dbReference type="EnsemblPlants" id="TuG1812G0400002170.01.T01.cds328912"/>
    </source>
</evidence>
<dbReference type="EnsemblPlants" id="TuG1812G0400002170.01.T01">
    <property type="protein sequence ID" value="TuG1812G0400002170.01.T01.cds328912"/>
    <property type="gene ID" value="TuG1812G0400002170.01"/>
</dbReference>
<dbReference type="Gramene" id="TuG1812G0400002170.01.T01">
    <property type="protein sequence ID" value="TuG1812G0400002170.01.T01.cds328912"/>
    <property type="gene ID" value="TuG1812G0400002170.01"/>
</dbReference>
<dbReference type="InterPro" id="IPR051014">
    <property type="entry name" value="Cation_Transport_ATPase_IB"/>
</dbReference>
<dbReference type="GO" id="GO:0016020">
    <property type="term" value="C:membrane"/>
    <property type="evidence" value="ECO:0007669"/>
    <property type="project" value="TreeGrafter"/>
</dbReference>
<evidence type="ECO:0000256" key="1">
    <source>
        <dbReference type="ARBA" id="ARBA00006024"/>
    </source>
</evidence>
<dbReference type="AlphaFoldDB" id="A0A8R7U7Y9"/>
<organism evidence="2 3">
    <name type="scientific">Triticum urartu</name>
    <name type="common">Red wild einkorn</name>
    <name type="synonym">Crithodium urartu</name>
    <dbReference type="NCBI Taxonomy" id="4572"/>
    <lineage>
        <taxon>Eukaryota</taxon>
        <taxon>Viridiplantae</taxon>
        <taxon>Streptophyta</taxon>
        <taxon>Embryophyta</taxon>
        <taxon>Tracheophyta</taxon>
        <taxon>Spermatophyta</taxon>
        <taxon>Magnoliopsida</taxon>
        <taxon>Liliopsida</taxon>
        <taxon>Poales</taxon>
        <taxon>Poaceae</taxon>
        <taxon>BOP clade</taxon>
        <taxon>Pooideae</taxon>
        <taxon>Triticodae</taxon>
        <taxon>Triticeae</taxon>
        <taxon>Triticinae</taxon>
        <taxon>Triticum</taxon>
    </lineage>
</organism>
<reference evidence="2" key="2">
    <citation type="submission" date="2018-03" db="EMBL/GenBank/DDBJ databases">
        <title>The Triticum urartu genome reveals the dynamic nature of wheat genome evolution.</title>
        <authorList>
            <person name="Ling H."/>
            <person name="Ma B."/>
            <person name="Shi X."/>
            <person name="Liu H."/>
            <person name="Dong L."/>
            <person name="Sun H."/>
            <person name="Cao Y."/>
            <person name="Gao Q."/>
            <person name="Zheng S."/>
            <person name="Li Y."/>
            <person name="Yu Y."/>
            <person name="Du H."/>
            <person name="Qi M."/>
            <person name="Li Y."/>
            <person name="Yu H."/>
            <person name="Cui Y."/>
            <person name="Wang N."/>
            <person name="Chen C."/>
            <person name="Wu H."/>
            <person name="Zhao Y."/>
            <person name="Zhang J."/>
            <person name="Li Y."/>
            <person name="Zhou W."/>
            <person name="Zhang B."/>
            <person name="Hu W."/>
            <person name="Eijk M."/>
            <person name="Tang J."/>
            <person name="Witsenboer H."/>
            <person name="Zhao S."/>
            <person name="Li Z."/>
            <person name="Zhang A."/>
            <person name="Wang D."/>
            <person name="Liang C."/>
        </authorList>
    </citation>
    <scope>NUCLEOTIDE SEQUENCE [LARGE SCALE GENOMIC DNA]</scope>
    <source>
        <strain evidence="2">cv. G1812</strain>
    </source>
</reference>
<reference evidence="2" key="3">
    <citation type="submission" date="2022-06" db="UniProtKB">
        <authorList>
            <consortium name="EnsemblPlants"/>
        </authorList>
    </citation>
    <scope>IDENTIFICATION</scope>
</reference>
<evidence type="ECO:0000313" key="3">
    <source>
        <dbReference type="Proteomes" id="UP000015106"/>
    </source>
</evidence>
<protein>
    <submittedName>
        <fullName evidence="2">Uncharacterized protein</fullName>
    </submittedName>
</protein>
<accession>A0A8R7U7Y9</accession>
<sequence>MLICGVLLVVSLFEHFWRLLKWFAMAGAAPGLPPIVLRSVAALRRCTMDVNILMLIAGTANTCHLLNYSDVDVHCGLY</sequence>
<keyword evidence="3" id="KW-1185">Reference proteome</keyword>
<dbReference type="PANTHER" id="PTHR48085">
    <property type="entry name" value="CADMIUM/ZINC-TRANSPORTING ATPASE HMA2-RELATED"/>
    <property type="match status" value="1"/>
</dbReference>
<proteinExistence type="inferred from homology"/>
<name>A0A8R7U7Y9_TRIUA</name>
<reference evidence="3" key="1">
    <citation type="journal article" date="2013" name="Nature">
        <title>Draft genome of the wheat A-genome progenitor Triticum urartu.</title>
        <authorList>
            <person name="Ling H.Q."/>
            <person name="Zhao S."/>
            <person name="Liu D."/>
            <person name="Wang J."/>
            <person name="Sun H."/>
            <person name="Zhang C."/>
            <person name="Fan H."/>
            <person name="Li D."/>
            <person name="Dong L."/>
            <person name="Tao Y."/>
            <person name="Gao C."/>
            <person name="Wu H."/>
            <person name="Li Y."/>
            <person name="Cui Y."/>
            <person name="Guo X."/>
            <person name="Zheng S."/>
            <person name="Wang B."/>
            <person name="Yu K."/>
            <person name="Liang Q."/>
            <person name="Yang W."/>
            <person name="Lou X."/>
            <person name="Chen J."/>
            <person name="Feng M."/>
            <person name="Jian J."/>
            <person name="Zhang X."/>
            <person name="Luo G."/>
            <person name="Jiang Y."/>
            <person name="Liu J."/>
            <person name="Wang Z."/>
            <person name="Sha Y."/>
            <person name="Zhang B."/>
            <person name="Wu H."/>
            <person name="Tang D."/>
            <person name="Shen Q."/>
            <person name="Xue P."/>
            <person name="Zou S."/>
            <person name="Wang X."/>
            <person name="Liu X."/>
            <person name="Wang F."/>
            <person name="Yang Y."/>
            <person name="An X."/>
            <person name="Dong Z."/>
            <person name="Zhang K."/>
            <person name="Zhang X."/>
            <person name="Luo M.C."/>
            <person name="Dvorak J."/>
            <person name="Tong Y."/>
            <person name="Wang J."/>
            <person name="Yang H."/>
            <person name="Li Z."/>
            <person name="Wang D."/>
            <person name="Zhang A."/>
            <person name="Wang J."/>
        </authorList>
    </citation>
    <scope>NUCLEOTIDE SEQUENCE</scope>
    <source>
        <strain evidence="3">cv. G1812</strain>
    </source>
</reference>
<dbReference type="PANTHER" id="PTHR48085:SF5">
    <property type="entry name" value="CADMIUM_ZINC-TRANSPORTING ATPASE HMA4-RELATED"/>
    <property type="match status" value="1"/>
</dbReference>